<reference evidence="3 4" key="1">
    <citation type="submission" date="2015-09" db="EMBL/GenBank/DDBJ databases">
        <authorList>
            <consortium name="Pathogen Informatics"/>
        </authorList>
    </citation>
    <scope>NUCLEOTIDE SEQUENCE [LARGE SCALE GENOMIC DNA]</scope>
    <source>
        <strain evidence="1 3">2789STDY5608849</strain>
        <strain evidence="2 4">2789STDY5834885</strain>
    </source>
</reference>
<gene>
    <name evidence="1" type="ORF">ERS852406_01886</name>
    <name evidence="2" type="ORF">ERS852498_03493</name>
</gene>
<dbReference type="Proteomes" id="UP000095706">
    <property type="component" value="Unassembled WGS sequence"/>
</dbReference>
<dbReference type="AlphaFoldDB" id="A0A174TB29"/>
<dbReference type="EMBL" id="CZAL01000038">
    <property type="protein sequence ID" value="CUQ05158.1"/>
    <property type="molecule type" value="Genomic_DNA"/>
</dbReference>
<evidence type="ECO:0000313" key="4">
    <source>
        <dbReference type="Proteomes" id="UP000095709"/>
    </source>
</evidence>
<evidence type="ECO:0000313" key="3">
    <source>
        <dbReference type="Proteomes" id="UP000095706"/>
    </source>
</evidence>
<protein>
    <submittedName>
        <fullName evidence="2">Uncharacterized protein</fullName>
    </submittedName>
</protein>
<dbReference type="EMBL" id="CYYV01000008">
    <property type="protein sequence ID" value="CUO39711.1"/>
    <property type="molecule type" value="Genomic_DNA"/>
</dbReference>
<evidence type="ECO:0000313" key="2">
    <source>
        <dbReference type="EMBL" id="CUQ05158.1"/>
    </source>
</evidence>
<sequence>MGQFLNSREPYDKYRTVILELKVDHTPEEAIAQIKEKEYALRFKGKMAETERYTGRILAVGISYDKETKEHACKIEVL</sequence>
<organism evidence="2 4">
    <name type="scientific">Fusicatenibacter saccharivorans</name>
    <dbReference type="NCBI Taxonomy" id="1150298"/>
    <lineage>
        <taxon>Bacteria</taxon>
        <taxon>Bacillati</taxon>
        <taxon>Bacillota</taxon>
        <taxon>Clostridia</taxon>
        <taxon>Lachnospirales</taxon>
        <taxon>Lachnospiraceae</taxon>
        <taxon>Fusicatenibacter</taxon>
    </lineage>
</organism>
<evidence type="ECO:0000313" key="1">
    <source>
        <dbReference type="EMBL" id="CUO39711.1"/>
    </source>
</evidence>
<name>A0A174TB29_9FIRM</name>
<dbReference type="Proteomes" id="UP000095709">
    <property type="component" value="Unassembled WGS sequence"/>
</dbReference>
<proteinExistence type="predicted"/>
<accession>A0A174TB29</accession>